<dbReference type="AlphaFoldDB" id="A0AAE3SLN6"/>
<dbReference type="SUPFAM" id="SSF52266">
    <property type="entry name" value="SGNH hydrolase"/>
    <property type="match status" value="1"/>
</dbReference>
<evidence type="ECO:0000313" key="4">
    <source>
        <dbReference type="EMBL" id="MCW3807907.1"/>
    </source>
</evidence>
<dbReference type="InterPro" id="IPR039329">
    <property type="entry name" value="SIAE"/>
</dbReference>
<evidence type="ECO:0000259" key="3">
    <source>
        <dbReference type="Pfam" id="PF03629"/>
    </source>
</evidence>
<accession>A0AAE3SLN6</accession>
<feature type="domain" description="Sialate O-acetylesterase" evidence="3">
    <location>
        <begin position="105"/>
        <end position="210"/>
    </location>
</feature>
<protein>
    <submittedName>
        <fullName evidence="4">Sialate O-acetylesterase</fullName>
    </submittedName>
</protein>
<keyword evidence="1" id="KW-0378">Hydrolase</keyword>
<dbReference type="GO" id="GO:0001681">
    <property type="term" value="F:sialate O-acetylesterase activity"/>
    <property type="evidence" value="ECO:0007669"/>
    <property type="project" value="InterPro"/>
</dbReference>
<dbReference type="Gene3D" id="3.40.50.1110">
    <property type="entry name" value="SGNH hydrolase"/>
    <property type="match status" value="1"/>
</dbReference>
<dbReference type="Proteomes" id="UP001207408">
    <property type="component" value="Unassembled WGS sequence"/>
</dbReference>
<dbReference type="GO" id="GO:0005975">
    <property type="term" value="P:carbohydrate metabolic process"/>
    <property type="evidence" value="ECO:0007669"/>
    <property type="project" value="TreeGrafter"/>
</dbReference>
<evidence type="ECO:0000313" key="5">
    <source>
        <dbReference type="Proteomes" id="UP001207408"/>
    </source>
</evidence>
<dbReference type="Pfam" id="PF03629">
    <property type="entry name" value="SASA"/>
    <property type="match status" value="2"/>
</dbReference>
<comment type="caution">
    <text evidence="4">The sequence shown here is derived from an EMBL/GenBank/DDBJ whole genome shotgun (WGS) entry which is preliminary data.</text>
</comment>
<name>A0AAE3SLN6_9BACT</name>
<dbReference type="PANTHER" id="PTHR22901">
    <property type="entry name" value="SIALATE O-ACETYLESTERASE"/>
    <property type="match status" value="1"/>
</dbReference>
<dbReference type="EMBL" id="JAPDPI010000068">
    <property type="protein sequence ID" value="MCW3807907.1"/>
    <property type="molecule type" value="Genomic_DNA"/>
</dbReference>
<feature type="region of interest" description="Disordered" evidence="2">
    <location>
        <begin position="251"/>
        <end position="271"/>
    </location>
</feature>
<feature type="domain" description="Sialate O-acetylesterase" evidence="3">
    <location>
        <begin position="275"/>
        <end position="384"/>
    </location>
</feature>
<reference evidence="4" key="1">
    <citation type="submission" date="2022-10" db="EMBL/GenBank/DDBJ databases">
        <authorList>
            <person name="Yu W.X."/>
        </authorList>
    </citation>
    <scope>NUCLEOTIDE SEQUENCE</scope>
    <source>
        <strain evidence="4">D04</strain>
    </source>
</reference>
<organism evidence="4 5">
    <name type="scientific">Plebeiibacterium marinum</name>
    <dbReference type="NCBI Taxonomy" id="2992111"/>
    <lineage>
        <taxon>Bacteria</taxon>
        <taxon>Pseudomonadati</taxon>
        <taxon>Bacteroidota</taxon>
        <taxon>Bacteroidia</taxon>
        <taxon>Marinilabiliales</taxon>
        <taxon>Marinilabiliaceae</taxon>
        <taxon>Plebeiibacterium</taxon>
    </lineage>
</organism>
<dbReference type="InterPro" id="IPR036514">
    <property type="entry name" value="SGNH_hydro_sf"/>
</dbReference>
<evidence type="ECO:0000256" key="2">
    <source>
        <dbReference type="SAM" id="MobiDB-lite"/>
    </source>
</evidence>
<dbReference type="RefSeq" id="WP_301202400.1">
    <property type="nucleotide sequence ID" value="NZ_JAPDPI010000068.1"/>
</dbReference>
<gene>
    <name evidence="4" type="ORF">OM074_19940</name>
</gene>
<dbReference type="InterPro" id="IPR005181">
    <property type="entry name" value="SASA"/>
</dbReference>
<dbReference type="PANTHER" id="PTHR22901:SF0">
    <property type="entry name" value="SIALATE O-ACETYLESTERASE"/>
    <property type="match status" value="1"/>
</dbReference>
<proteinExistence type="predicted"/>
<keyword evidence="5" id="KW-1185">Reference proteome</keyword>
<feature type="compositionally biased region" description="Basic and acidic residues" evidence="2">
    <location>
        <begin position="251"/>
        <end position="261"/>
    </location>
</feature>
<sequence>MKGSQIIVTVLLFIVSVYTTNAEISLPSLISDNMVIQQGKPVHIWGNANVDEKVTVSLLNQSQQTIANKDGKWQVWLHPMEASNATSMTISGKNTITIKNILIGEVWFAAGQSNMEWSVKKSNNSEEEIANADYPQIRFFDAQRSFSDTIKSDIVGKWVVCSPETVAEITGGGYFFARGLHHQQKVAVGLIDASWGATRCEAWTPEESYNKDPRLMYWQNEWDQYQRDFPQTYKKYKEDLTAWELKAEKAKEEGQEIPKKPREPKRKNKNQPSSIYNAVVAPISFYTIRGVIWYQGENNAYEKQSYLYRYLFPEMILAWRKAWGQGDFPFIYAQLSTLWKHPYWPVLRESQTEALKLYNTAMIATYDIGDSTDAHFKNKQSVGKRFELAARKLVYGDEVVASGPVFRQVTIEGNKLRIWFDHGKGLKASGGNELVGFEIAGNNGQLMPADAEIDGETIVLSNKQIKNPVIARYAFKDAVIGNLINGAGLPAVPFRNDVSEIP</sequence>
<evidence type="ECO:0000256" key="1">
    <source>
        <dbReference type="ARBA" id="ARBA00022801"/>
    </source>
</evidence>